<gene>
    <name evidence="1" type="ORF">PoB_000040900</name>
</gene>
<proteinExistence type="predicted"/>
<reference evidence="1 2" key="1">
    <citation type="journal article" date="2021" name="Elife">
        <title>Chloroplast acquisition without the gene transfer in kleptoplastic sea slugs, Plakobranchus ocellatus.</title>
        <authorList>
            <person name="Maeda T."/>
            <person name="Takahashi S."/>
            <person name="Yoshida T."/>
            <person name="Shimamura S."/>
            <person name="Takaki Y."/>
            <person name="Nagai Y."/>
            <person name="Toyoda A."/>
            <person name="Suzuki Y."/>
            <person name="Arimoto A."/>
            <person name="Ishii H."/>
            <person name="Satoh N."/>
            <person name="Nishiyama T."/>
            <person name="Hasebe M."/>
            <person name="Maruyama T."/>
            <person name="Minagawa J."/>
            <person name="Obokata J."/>
            <person name="Shigenobu S."/>
        </authorList>
    </citation>
    <scope>NUCLEOTIDE SEQUENCE [LARGE SCALE GENOMIC DNA]</scope>
</reference>
<dbReference type="AlphaFoldDB" id="A0AAV3XRL8"/>
<keyword evidence="2" id="KW-1185">Reference proteome</keyword>
<dbReference type="EMBL" id="BLXT01000055">
    <property type="protein sequence ID" value="GFN73903.1"/>
    <property type="molecule type" value="Genomic_DNA"/>
</dbReference>
<evidence type="ECO:0000313" key="1">
    <source>
        <dbReference type="EMBL" id="GFN73903.1"/>
    </source>
</evidence>
<name>A0AAV3XRL8_9GAST</name>
<sequence length="84" mass="9463">MYQTAEDLDITKDPYSILRFLSNKTPQGRVRKDFVLPAISRGHIHGFCLFSCMYLGLGQKDLTSAILLPGSQELRKGIDTLQFS</sequence>
<comment type="caution">
    <text evidence="1">The sequence shown here is derived from an EMBL/GenBank/DDBJ whole genome shotgun (WGS) entry which is preliminary data.</text>
</comment>
<dbReference type="Proteomes" id="UP000735302">
    <property type="component" value="Unassembled WGS sequence"/>
</dbReference>
<accession>A0AAV3XRL8</accession>
<organism evidence="1 2">
    <name type="scientific">Plakobranchus ocellatus</name>
    <dbReference type="NCBI Taxonomy" id="259542"/>
    <lineage>
        <taxon>Eukaryota</taxon>
        <taxon>Metazoa</taxon>
        <taxon>Spiralia</taxon>
        <taxon>Lophotrochozoa</taxon>
        <taxon>Mollusca</taxon>
        <taxon>Gastropoda</taxon>
        <taxon>Heterobranchia</taxon>
        <taxon>Euthyneura</taxon>
        <taxon>Panpulmonata</taxon>
        <taxon>Sacoglossa</taxon>
        <taxon>Placobranchoidea</taxon>
        <taxon>Plakobranchidae</taxon>
        <taxon>Plakobranchus</taxon>
    </lineage>
</organism>
<evidence type="ECO:0000313" key="2">
    <source>
        <dbReference type="Proteomes" id="UP000735302"/>
    </source>
</evidence>
<protein>
    <submittedName>
        <fullName evidence="1">Uncharacterized protein</fullName>
    </submittedName>
</protein>